<evidence type="ECO:0000256" key="5">
    <source>
        <dbReference type="ARBA" id="ARBA00012161"/>
    </source>
</evidence>
<keyword evidence="14" id="KW-0539">Nucleus</keyword>
<evidence type="ECO:0000313" key="16">
    <source>
        <dbReference type="EMBL" id="KAK2964220.1"/>
    </source>
</evidence>
<dbReference type="Gene3D" id="3.30.420.10">
    <property type="entry name" value="Ribonuclease H-like superfamily/Ribonuclease H"/>
    <property type="match status" value="1"/>
</dbReference>
<dbReference type="PANTHER" id="PTHR10797">
    <property type="entry name" value="CCR4-NOT TRANSCRIPTION COMPLEX SUBUNIT"/>
    <property type="match status" value="1"/>
</dbReference>
<dbReference type="Pfam" id="PF04857">
    <property type="entry name" value="CAF1"/>
    <property type="match status" value="1"/>
</dbReference>
<evidence type="ECO:0000256" key="4">
    <source>
        <dbReference type="ARBA" id="ARBA00008372"/>
    </source>
</evidence>
<keyword evidence="17" id="KW-1185">Reference proteome</keyword>
<accession>A0ABQ9YKN2</accession>
<evidence type="ECO:0000256" key="6">
    <source>
        <dbReference type="ARBA" id="ARBA00022490"/>
    </source>
</evidence>
<name>A0ABQ9YKN2_9EUKA</name>
<evidence type="ECO:0000256" key="14">
    <source>
        <dbReference type="ARBA" id="ARBA00023242"/>
    </source>
</evidence>
<dbReference type="InterPro" id="IPR012337">
    <property type="entry name" value="RNaseH-like_sf"/>
</dbReference>
<dbReference type="Proteomes" id="UP001281761">
    <property type="component" value="Unassembled WGS sequence"/>
</dbReference>
<evidence type="ECO:0000256" key="10">
    <source>
        <dbReference type="ARBA" id="ARBA00022839"/>
    </source>
</evidence>
<organism evidence="16 17">
    <name type="scientific">Blattamonas nauphoetae</name>
    <dbReference type="NCBI Taxonomy" id="2049346"/>
    <lineage>
        <taxon>Eukaryota</taxon>
        <taxon>Metamonada</taxon>
        <taxon>Preaxostyla</taxon>
        <taxon>Oxymonadida</taxon>
        <taxon>Blattamonas</taxon>
    </lineage>
</organism>
<reference evidence="16 17" key="1">
    <citation type="journal article" date="2022" name="bioRxiv">
        <title>Genomics of Preaxostyla Flagellates Illuminates Evolutionary Transitions and the Path Towards Mitochondrial Loss.</title>
        <authorList>
            <person name="Novak L.V.F."/>
            <person name="Treitli S.C."/>
            <person name="Pyrih J."/>
            <person name="Halakuc P."/>
            <person name="Pipaliya S.V."/>
            <person name="Vacek V."/>
            <person name="Brzon O."/>
            <person name="Soukal P."/>
            <person name="Eme L."/>
            <person name="Dacks J.B."/>
            <person name="Karnkowska A."/>
            <person name="Elias M."/>
            <person name="Hampl V."/>
        </authorList>
    </citation>
    <scope>NUCLEOTIDE SEQUENCE [LARGE SCALE GENOMIC DNA]</scope>
    <source>
        <strain evidence="16">NAU3</strain>
        <tissue evidence="16">Gut</tissue>
    </source>
</reference>
<keyword evidence="13" id="KW-0804">Transcription</keyword>
<protein>
    <recommendedName>
        <fullName evidence="5">poly(A)-specific ribonuclease</fullName>
        <ecNumber evidence="5">3.1.13.4</ecNumber>
    </recommendedName>
</protein>
<evidence type="ECO:0000256" key="1">
    <source>
        <dbReference type="ARBA" id="ARBA00001663"/>
    </source>
</evidence>
<keyword evidence="6" id="KW-0963">Cytoplasm</keyword>
<dbReference type="InterPro" id="IPR036397">
    <property type="entry name" value="RNaseH_sf"/>
</dbReference>
<feature type="region of interest" description="Disordered" evidence="15">
    <location>
        <begin position="341"/>
        <end position="377"/>
    </location>
</feature>
<keyword evidence="7" id="KW-0540">Nuclease</keyword>
<sequence length="484" mass="53530">MTGTAELFPVQEVWASNFSDELDRISTLLDDFPLIAVDTEFSGEIYRPEFVSGNLSYDRVKINTDNLTLIQVGLTLSNKRGDHPKAPFIWQFNLQISLDRDFCAADSGNLLINAGLDLQRHEKDGISPIVFGERLTTSNLVLNDNVTWISFSASYDFAYLIKLLTNDTLPSTEELFTKKLRLFFPVVNDIKIILQTKRSLNHLAKEYGVERIGTNHQAGSDSAVTLSVYQEVMKSRSLTEPDERDYNGFISGIGQKMDEGMCDPAADYAHIVDYTNKNDKSDESRYIDGIKPITFQMLITNHLMNAQHVQVFISSQSSGLLNGFVHPMDPGFSTSQLMNPPLPSPAPVPASFVPRSSLSNSSTNRTAQAPPQQFPFTPSKTRQIGTIPQQVHSLPPAHAGAANVQFPHPLDNASRFQQTSFTFPGPPFIPGPPQSLSFPQPPTLTHPLPRGFPIGTMAGTGSHALSQFHTHQHLLYQQTAASMD</sequence>
<keyword evidence="10" id="KW-0269">Exonuclease</keyword>
<evidence type="ECO:0000256" key="3">
    <source>
        <dbReference type="ARBA" id="ARBA00004496"/>
    </source>
</evidence>
<evidence type="ECO:0000256" key="7">
    <source>
        <dbReference type="ARBA" id="ARBA00022722"/>
    </source>
</evidence>
<evidence type="ECO:0000256" key="11">
    <source>
        <dbReference type="ARBA" id="ARBA00022884"/>
    </source>
</evidence>
<evidence type="ECO:0000313" key="17">
    <source>
        <dbReference type="Proteomes" id="UP001281761"/>
    </source>
</evidence>
<keyword evidence="8" id="KW-0479">Metal-binding</keyword>
<evidence type="ECO:0000256" key="9">
    <source>
        <dbReference type="ARBA" id="ARBA00022801"/>
    </source>
</evidence>
<comment type="subcellular location">
    <subcellularLocation>
        <location evidence="3">Cytoplasm</location>
    </subcellularLocation>
    <subcellularLocation>
        <location evidence="2">Nucleus</location>
    </subcellularLocation>
</comment>
<dbReference type="InterPro" id="IPR006941">
    <property type="entry name" value="RNase_CAF1"/>
</dbReference>
<dbReference type="SUPFAM" id="SSF53098">
    <property type="entry name" value="Ribonuclease H-like"/>
    <property type="match status" value="1"/>
</dbReference>
<comment type="caution">
    <text evidence="16">The sequence shown here is derived from an EMBL/GenBank/DDBJ whole genome shotgun (WGS) entry which is preliminary data.</text>
</comment>
<evidence type="ECO:0000256" key="2">
    <source>
        <dbReference type="ARBA" id="ARBA00004123"/>
    </source>
</evidence>
<proteinExistence type="inferred from homology"/>
<feature type="compositionally biased region" description="Low complexity" evidence="15">
    <location>
        <begin position="349"/>
        <end position="377"/>
    </location>
</feature>
<dbReference type="GO" id="GO:0004535">
    <property type="term" value="F:poly(A)-specific ribonuclease activity"/>
    <property type="evidence" value="ECO:0007669"/>
    <property type="project" value="UniProtKB-EC"/>
</dbReference>
<keyword evidence="9 16" id="KW-0378">Hydrolase</keyword>
<keyword evidence="11" id="KW-0694">RNA-binding</keyword>
<dbReference type="EC" id="3.1.13.4" evidence="5"/>
<comment type="catalytic activity">
    <reaction evidence="1">
        <text>Exonucleolytic cleavage of poly(A) to 5'-AMP.</text>
        <dbReference type="EC" id="3.1.13.4"/>
    </reaction>
</comment>
<evidence type="ECO:0000256" key="15">
    <source>
        <dbReference type="SAM" id="MobiDB-lite"/>
    </source>
</evidence>
<dbReference type="EMBL" id="JARBJD010000003">
    <property type="protein sequence ID" value="KAK2964220.1"/>
    <property type="molecule type" value="Genomic_DNA"/>
</dbReference>
<evidence type="ECO:0000256" key="12">
    <source>
        <dbReference type="ARBA" id="ARBA00023015"/>
    </source>
</evidence>
<comment type="similarity">
    <text evidence="4">Belongs to the CAF1 family.</text>
</comment>
<evidence type="ECO:0000256" key="13">
    <source>
        <dbReference type="ARBA" id="ARBA00023163"/>
    </source>
</evidence>
<dbReference type="InterPro" id="IPR039637">
    <property type="entry name" value="CNOT7/CNOT8/Pop2"/>
</dbReference>
<evidence type="ECO:0000256" key="8">
    <source>
        <dbReference type="ARBA" id="ARBA00022723"/>
    </source>
</evidence>
<keyword evidence="12" id="KW-0805">Transcription regulation</keyword>
<gene>
    <name evidence="16" type="ORF">BLNAU_751</name>
</gene>